<organism evidence="1 2">
    <name type="scientific">Desmospora profundinema</name>
    <dbReference type="NCBI Taxonomy" id="1571184"/>
    <lineage>
        <taxon>Bacteria</taxon>
        <taxon>Bacillati</taxon>
        <taxon>Bacillota</taxon>
        <taxon>Bacilli</taxon>
        <taxon>Bacillales</taxon>
        <taxon>Thermoactinomycetaceae</taxon>
        <taxon>Desmospora</taxon>
    </lineage>
</organism>
<accession>A0ABU1IQH0</accession>
<comment type="caution">
    <text evidence="1">The sequence shown here is derived from an EMBL/GenBank/DDBJ whole genome shotgun (WGS) entry which is preliminary data.</text>
</comment>
<sequence length="54" mass="6011">MFELLNTLGLDPALVEHIIALLRQGISSLPVPSWAKPIILFLYQTFGEGAVRNF</sequence>
<name>A0ABU1IQH0_9BACL</name>
<evidence type="ECO:0000313" key="2">
    <source>
        <dbReference type="Proteomes" id="UP001185012"/>
    </source>
</evidence>
<reference evidence="1 2" key="1">
    <citation type="submission" date="2023-07" db="EMBL/GenBank/DDBJ databases">
        <title>Genomic Encyclopedia of Type Strains, Phase IV (KMG-IV): sequencing the most valuable type-strain genomes for metagenomic binning, comparative biology and taxonomic classification.</title>
        <authorList>
            <person name="Goeker M."/>
        </authorList>
    </citation>
    <scope>NUCLEOTIDE SEQUENCE [LARGE SCALE GENOMIC DNA]</scope>
    <source>
        <strain evidence="1 2">DSM 45903</strain>
    </source>
</reference>
<proteinExistence type="predicted"/>
<dbReference type="EMBL" id="JAVDQG010000007">
    <property type="protein sequence ID" value="MDR6227010.1"/>
    <property type="molecule type" value="Genomic_DNA"/>
</dbReference>
<evidence type="ECO:0000313" key="1">
    <source>
        <dbReference type="EMBL" id="MDR6227010.1"/>
    </source>
</evidence>
<protein>
    <submittedName>
        <fullName evidence="1">Uncharacterized protein</fullName>
    </submittedName>
</protein>
<gene>
    <name evidence="1" type="ORF">JOE21_003022</name>
</gene>
<keyword evidence="2" id="KW-1185">Reference proteome</keyword>
<dbReference type="RefSeq" id="WP_309867707.1">
    <property type="nucleotide sequence ID" value="NZ_JAVDQG010000007.1"/>
</dbReference>
<dbReference type="Proteomes" id="UP001185012">
    <property type="component" value="Unassembled WGS sequence"/>
</dbReference>